<dbReference type="Pfam" id="PF09557">
    <property type="entry name" value="DUF2382"/>
    <property type="match status" value="1"/>
</dbReference>
<dbReference type="KEGG" id="bon:A361_23840"/>
<feature type="domain" description="DUF2382" evidence="2">
    <location>
        <begin position="158"/>
        <end position="268"/>
    </location>
</feature>
<accession>A0A160MH92</accession>
<feature type="domain" description="General stress protein 17M-like" evidence="3">
    <location>
        <begin position="5"/>
        <end position="111"/>
    </location>
</feature>
<dbReference type="RefSeq" id="WP_019382721.1">
    <property type="nucleotide sequence ID" value="NZ_CP015506.1"/>
</dbReference>
<evidence type="ECO:0008006" key="6">
    <source>
        <dbReference type="Google" id="ProtNLM"/>
    </source>
</evidence>
<evidence type="ECO:0000256" key="1">
    <source>
        <dbReference type="SAM" id="MobiDB-lite"/>
    </source>
</evidence>
<evidence type="ECO:0000259" key="2">
    <source>
        <dbReference type="Pfam" id="PF09557"/>
    </source>
</evidence>
<sequence>MDANIIGVYNSQREVVNAIQELQNDGYPVQDLSIIGQTEHLDTSLEDKTGVHTETFETKDRDSSESAGFLNSLASWFDDDRMSSDSAGEKFRELGMSDDEARKYETYVNEGKIILYSDRMDTATGFTNAGTAEANVDSTYNGGYSQQRNPAEEDEQSLKLREEQLDVSKERVQAGEVEIHKDVVEEQKAINVPVEHEEVYVERRKVDDPTGASTSPISADEKTIRIPITEERVEVSKRPVVTEEIVVGKREVQETQQVKENLKKEEVHLEGGHEYVTDDEDLNRSLNRRNNDNL</sequence>
<dbReference type="InterPro" id="IPR025889">
    <property type="entry name" value="GSP17M-like_dom"/>
</dbReference>
<gene>
    <name evidence="4" type="ORF">A361_23840</name>
</gene>
<evidence type="ECO:0000259" key="3">
    <source>
        <dbReference type="Pfam" id="PF11181"/>
    </source>
</evidence>
<dbReference type="STRING" id="1196031.A361_23840"/>
<dbReference type="NCBIfam" id="TIGR02271">
    <property type="entry name" value="YsnF/AvaK domain"/>
    <property type="match status" value="1"/>
</dbReference>
<feature type="region of interest" description="Disordered" evidence="1">
    <location>
        <begin position="263"/>
        <end position="294"/>
    </location>
</feature>
<reference evidence="4 5" key="1">
    <citation type="submission" date="2016-04" db="EMBL/GenBank/DDBJ databases">
        <title>Complete genome sequence of Bacillus oceanisediminis strain 2691.</title>
        <authorList>
            <person name="Jeong H."/>
            <person name="Kim H.J."/>
            <person name="Lee D.-W."/>
        </authorList>
    </citation>
    <scope>NUCLEOTIDE SEQUENCE [LARGE SCALE GENOMIC DNA]</scope>
    <source>
        <strain evidence="4 5">2691</strain>
    </source>
</reference>
<dbReference type="eggNOG" id="COG3861">
    <property type="taxonomic scope" value="Bacteria"/>
</dbReference>
<protein>
    <recommendedName>
        <fullName evidence="6">Stress response protein YsnF</fullName>
    </recommendedName>
</protein>
<evidence type="ECO:0000313" key="5">
    <source>
        <dbReference type="Proteomes" id="UP000077856"/>
    </source>
</evidence>
<feature type="compositionally biased region" description="Basic and acidic residues" evidence="1">
    <location>
        <begin position="263"/>
        <end position="276"/>
    </location>
</feature>
<evidence type="ECO:0000313" key="4">
    <source>
        <dbReference type="EMBL" id="AND42048.1"/>
    </source>
</evidence>
<dbReference type="AlphaFoldDB" id="A0A160MH92"/>
<dbReference type="PANTHER" id="PTHR38463">
    <property type="entry name" value="STRESS RESPONSE PROTEIN YSNF"/>
    <property type="match status" value="1"/>
</dbReference>
<dbReference type="InterPro" id="IPR019060">
    <property type="entry name" value="DUF2382"/>
</dbReference>
<organism evidence="4 5">
    <name type="scientific">Cytobacillus oceanisediminis 2691</name>
    <dbReference type="NCBI Taxonomy" id="1196031"/>
    <lineage>
        <taxon>Bacteria</taxon>
        <taxon>Bacillati</taxon>
        <taxon>Bacillota</taxon>
        <taxon>Bacilli</taxon>
        <taxon>Bacillales</taxon>
        <taxon>Bacillaceae</taxon>
        <taxon>Cytobacillus</taxon>
    </lineage>
</organism>
<dbReference type="PANTHER" id="PTHR38463:SF1">
    <property type="entry name" value="STRESS RESPONSE PROTEIN YSNF"/>
    <property type="match status" value="1"/>
</dbReference>
<dbReference type="Pfam" id="PF11181">
    <property type="entry name" value="YflT"/>
    <property type="match status" value="1"/>
</dbReference>
<dbReference type="EMBL" id="CP015506">
    <property type="protein sequence ID" value="AND42048.1"/>
    <property type="molecule type" value="Genomic_DNA"/>
</dbReference>
<dbReference type="Proteomes" id="UP000077856">
    <property type="component" value="Chromosome"/>
</dbReference>
<dbReference type="InterPro" id="IPR052967">
    <property type="entry name" value="Stress_Response_Assoc"/>
</dbReference>
<name>A0A160MH92_9BACI</name>
<proteinExistence type="predicted"/>